<sequence>MHAHLRRRINEFGIDIGHFRRADNTGRPSSRRMSPSELLVRRPDGAKRLDAERLRRALIELGTAYECVACGTGREWMGRPLTLHVDHINGEFLDCRRENLRFLCPNCHSQTDTYAGRNRRRYGGSSLPHVKRTKDAAWVTTESDLAEVFKRVDSGEISVVRAVEQIGCSRGHYYRLRERVAESRSAAMRKQVRNAAREVRDVAIIEFALDHPELGPKPIAARLSKATDGELRVAHGTVANVLRKAGLQYRANREKAAKSRREIEGLDFVTA</sequence>
<name>D3PW94_STANL</name>
<dbReference type="eggNOG" id="COG2801">
    <property type="taxonomic scope" value="Bacteria"/>
</dbReference>
<dbReference type="EMBL" id="CP001778">
    <property type="protein sequence ID" value="ADD41251.1"/>
    <property type="molecule type" value="Genomic_DNA"/>
</dbReference>
<dbReference type="KEGG" id="sna:Snas_1548"/>
<dbReference type="HOGENOM" id="CLU_1026394_0_0_11"/>
<evidence type="ECO:0000313" key="1">
    <source>
        <dbReference type="EMBL" id="ADD41251.1"/>
    </source>
</evidence>
<evidence type="ECO:0000313" key="2">
    <source>
        <dbReference type="Proteomes" id="UP000000844"/>
    </source>
</evidence>
<organism evidence="1 2">
    <name type="scientific">Stackebrandtia nassauensis (strain DSM 44728 / CIP 108903 / NRRL B-16338 / NBRC 102104 / LLR-40K-21)</name>
    <dbReference type="NCBI Taxonomy" id="446470"/>
    <lineage>
        <taxon>Bacteria</taxon>
        <taxon>Bacillati</taxon>
        <taxon>Actinomycetota</taxon>
        <taxon>Actinomycetes</taxon>
        <taxon>Glycomycetales</taxon>
        <taxon>Glycomycetaceae</taxon>
        <taxon>Stackebrandtia</taxon>
    </lineage>
</organism>
<dbReference type="InterPro" id="IPR003615">
    <property type="entry name" value="HNH_nuc"/>
</dbReference>
<reference evidence="1 2" key="1">
    <citation type="journal article" date="2009" name="Stand. Genomic Sci.">
        <title>Complete genome sequence of Stackebrandtia nassauensis type strain (LLR-40K-21).</title>
        <authorList>
            <person name="Munk C."/>
            <person name="Lapidus A."/>
            <person name="Copeland A."/>
            <person name="Jando M."/>
            <person name="Mayilraj S."/>
            <person name="Glavina Del Rio T."/>
            <person name="Nolan M."/>
            <person name="Chen F."/>
            <person name="Lucas S."/>
            <person name="Tice H."/>
            <person name="Cheng J.F."/>
            <person name="Han C."/>
            <person name="Detter J.C."/>
            <person name="Bruce D."/>
            <person name="Goodwin L."/>
            <person name="Chain P."/>
            <person name="Pitluck S."/>
            <person name="Goker M."/>
            <person name="Ovchinikova G."/>
            <person name="Pati A."/>
            <person name="Ivanova N."/>
            <person name="Mavromatis K."/>
            <person name="Chen A."/>
            <person name="Palaniappan K."/>
            <person name="Land M."/>
            <person name="Hauser L."/>
            <person name="Chang Y.J."/>
            <person name="Jeffries C.D."/>
            <person name="Bristow J."/>
            <person name="Eisen J.A."/>
            <person name="Markowitz V."/>
            <person name="Hugenholtz P."/>
            <person name="Kyrpides N.C."/>
            <person name="Klenk H.P."/>
        </authorList>
    </citation>
    <scope>NUCLEOTIDE SEQUENCE [LARGE SCALE GENOMIC DNA]</scope>
    <source>
        <strain evidence="2">DSM 44728 / CIP 108903 / NRRL B-16338 / NBRC 102104 / LLR-40K-21</strain>
    </source>
</reference>
<dbReference type="eggNOG" id="COG1403">
    <property type="taxonomic scope" value="Bacteria"/>
</dbReference>
<dbReference type="STRING" id="446470.Snas_1548"/>
<keyword evidence="2" id="KW-1185">Reference proteome</keyword>
<gene>
    <name evidence="1" type="ordered locus">Snas_1548</name>
</gene>
<dbReference type="AlphaFoldDB" id="D3PW94"/>
<dbReference type="CDD" id="cd00085">
    <property type="entry name" value="HNHc"/>
    <property type="match status" value="1"/>
</dbReference>
<evidence type="ECO:0008006" key="3">
    <source>
        <dbReference type="Google" id="ProtNLM"/>
    </source>
</evidence>
<proteinExistence type="predicted"/>
<protein>
    <recommendedName>
        <fullName evidence="3">HNH endonuclease</fullName>
    </recommendedName>
</protein>
<dbReference type="Proteomes" id="UP000000844">
    <property type="component" value="Chromosome"/>
</dbReference>
<accession>D3PW94</accession>